<proteinExistence type="predicted"/>
<comment type="caution">
    <text evidence="4">The sequence shown here is derived from an EMBL/GenBank/DDBJ whole genome shotgun (WGS) entry which is preliminary data.</text>
</comment>
<dbReference type="STRING" id="1121937.GCA_000423125_01488"/>
<keyword evidence="1" id="KW-0560">Oxidoreductase</keyword>
<name>A0A3C1KRA2_9GAMM</name>
<dbReference type="InterPro" id="IPR006140">
    <property type="entry name" value="D-isomer_DH_NAD-bd"/>
</dbReference>
<feature type="domain" description="D-isomer specific 2-hydroxyacid dehydrogenase NAD-binding" evidence="3">
    <location>
        <begin position="106"/>
        <end position="274"/>
    </location>
</feature>
<dbReference type="SUPFAM" id="SSF51735">
    <property type="entry name" value="NAD(P)-binding Rossmann-fold domains"/>
    <property type="match status" value="1"/>
</dbReference>
<dbReference type="PANTHER" id="PTHR43333">
    <property type="entry name" value="2-HACID_DH_C DOMAIN-CONTAINING PROTEIN"/>
    <property type="match status" value="1"/>
</dbReference>
<dbReference type="AlphaFoldDB" id="A0A3C1KRA2"/>
<dbReference type="Proteomes" id="UP000259273">
    <property type="component" value="Unassembled WGS sequence"/>
</dbReference>
<dbReference type="Gene3D" id="3.40.50.720">
    <property type="entry name" value="NAD(P)-binding Rossmann-like Domain"/>
    <property type="match status" value="2"/>
</dbReference>
<evidence type="ECO:0000256" key="2">
    <source>
        <dbReference type="ARBA" id="ARBA00023027"/>
    </source>
</evidence>
<organism evidence="4 5">
    <name type="scientific">Haliea salexigens</name>
    <dbReference type="NCBI Taxonomy" id="287487"/>
    <lineage>
        <taxon>Bacteria</taxon>
        <taxon>Pseudomonadati</taxon>
        <taxon>Pseudomonadota</taxon>
        <taxon>Gammaproteobacteria</taxon>
        <taxon>Cellvibrionales</taxon>
        <taxon>Halieaceae</taxon>
        <taxon>Haliea</taxon>
    </lineage>
</organism>
<sequence>MRIALQHDIPGLCEQLQGLGQAVDTYVVPSGDGPLQPFAADVLLCTVRGGDLPALITACQGLRWIHVFGTGIDGFPLSLLADDTVLTCSRGATATPIAEWVLATMLAREKQLPERWLKESPASWYAADLGCLEGKTLGIVGFGAIGQAVARRALAFDMQVMATVRRHRESPMPGVRLVEQLDSLLPQADHLVLALPATPESDGLINAQTLAALKPGAHLVNVSRASLVDQGALRTALDTGHLACASLDVVDPEPLPAGHWIYSHPGIRLSAHISWSGPNMTERLLAPFIANVQAFSRGEPLQGLVDKTAGY</sequence>
<dbReference type="PANTHER" id="PTHR43333:SF1">
    <property type="entry name" value="D-ISOMER SPECIFIC 2-HYDROXYACID DEHYDROGENASE NAD-BINDING DOMAIN-CONTAINING PROTEIN"/>
    <property type="match status" value="1"/>
</dbReference>
<accession>A0A3C1KRA2</accession>
<evidence type="ECO:0000256" key="1">
    <source>
        <dbReference type="ARBA" id="ARBA00023002"/>
    </source>
</evidence>
<dbReference type="EMBL" id="DMND01000214">
    <property type="protein sequence ID" value="HAN29195.1"/>
    <property type="molecule type" value="Genomic_DNA"/>
</dbReference>
<dbReference type="SUPFAM" id="SSF52283">
    <property type="entry name" value="Formate/glycerate dehydrogenase catalytic domain-like"/>
    <property type="match status" value="1"/>
</dbReference>
<dbReference type="InterPro" id="IPR036291">
    <property type="entry name" value="NAD(P)-bd_dom_sf"/>
</dbReference>
<dbReference type="Pfam" id="PF02826">
    <property type="entry name" value="2-Hacid_dh_C"/>
    <property type="match status" value="1"/>
</dbReference>
<dbReference type="GO" id="GO:0016491">
    <property type="term" value="F:oxidoreductase activity"/>
    <property type="evidence" value="ECO:0007669"/>
    <property type="project" value="UniProtKB-KW"/>
</dbReference>
<evidence type="ECO:0000313" key="5">
    <source>
        <dbReference type="Proteomes" id="UP000259273"/>
    </source>
</evidence>
<keyword evidence="2" id="KW-0520">NAD</keyword>
<evidence type="ECO:0000313" key="4">
    <source>
        <dbReference type="EMBL" id="HAN29195.1"/>
    </source>
</evidence>
<reference evidence="4 5" key="1">
    <citation type="journal article" date="2018" name="Nat. Biotechnol.">
        <title>A standardized bacterial taxonomy based on genome phylogeny substantially revises the tree of life.</title>
        <authorList>
            <person name="Parks D.H."/>
            <person name="Chuvochina M."/>
            <person name="Waite D.W."/>
            <person name="Rinke C."/>
            <person name="Skarshewski A."/>
            <person name="Chaumeil P.A."/>
            <person name="Hugenholtz P."/>
        </authorList>
    </citation>
    <scope>NUCLEOTIDE SEQUENCE [LARGE SCALE GENOMIC DNA]</scope>
    <source>
        <strain evidence="4">UBA9158</strain>
    </source>
</reference>
<dbReference type="GO" id="GO:0051287">
    <property type="term" value="F:NAD binding"/>
    <property type="evidence" value="ECO:0007669"/>
    <property type="project" value="InterPro"/>
</dbReference>
<evidence type="ECO:0000259" key="3">
    <source>
        <dbReference type="Pfam" id="PF02826"/>
    </source>
</evidence>
<protein>
    <recommendedName>
        <fullName evidence="3">D-isomer specific 2-hydroxyacid dehydrogenase NAD-binding domain-containing protein</fullName>
    </recommendedName>
</protein>
<gene>
    <name evidence="4" type="ORF">DCP75_16040</name>
</gene>